<name>A0A6P6ESX5_OCTDE</name>
<dbReference type="PANTHER" id="PTHR14224:SF19">
    <property type="entry name" value="PRAME FAMILY MEMBER 11-RELATED"/>
    <property type="match status" value="1"/>
</dbReference>
<reference evidence="5" key="1">
    <citation type="submission" date="2025-08" db="UniProtKB">
        <authorList>
            <consortium name="RefSeq"/>
        </authorList>
    </citation>
    <scope>IDENTIFICATION</scope>
</reference>
<dbReference type="Proteomes" id="UP000515203">
    <property type="component" value="Unplaced"/>
</dbReference>
<dbReference type="GeneID" id="101574792"/>
<dbReference type="GO" id="GO:0008284">
    <property type="term" value="P:positive regulation of cell population proliferation"/>
    <property type="evidence" value="ECO:0007669"/>
    <property type="project" value="InterPro"/>
</dbReference>
<evidence type="ECO:0000313" key="5">
    <source>
        <dbReference type="RefSeq" id="XP_023575093.1"/>
    </source>
</evidence>
<keyword evidence="4" id="KW-1185">Reference proteome</keyword>
<dbReference type="PIRSF" id="PIRSF038286">
    <property type="entry name" value="PRAME"/>
    <property type="match status" value="1"/>
</dbReference>
<dbReference type="OrthoDB" id="9709435at2759"/>
<dbReference type="SUPFAM" id="SSF52047">
    <property type="entry name" value="RNI-like"/>
    <property type="match status" value="1"/>
</dbReference>
<proteinExistence type="inferred from homology"/>
<dbReference type="GO" id="GO:0045892">
    <property type="term" value="P:negative regulation of DNA-templated transcription"/>
    <property type="evidence" value="ECO:0007669"/>
    <property type="project" value="InterPro"/>
</dbReference>
<dbReference type="RefSeq" id="XP_023575093.1">
    <property type="nucleotide sequence ID" value="XM_023719325.1"/>
</dbReference>
<dbReference type="PANTHER" id="PTHR14224">
    <property type="entry name" value="SIMILAR TO PREFERENTIALLY EXPRESSED ANTIGEN IN MELANOMA-LIKE 3"/>
    <property type="match status" value="1"/>
</dbReference>
<comment type="similarity">
    <text evidence="1">Belongs to the PRAME family.</text>
</comment>
<dbReference type="InParanoid" id="A0A6P6ESX5"/>
<organism evidence="4 5">
    <name type="scientific">Octodon degus</name>
    <name type="common">Degu</name>
    <name type="synonym">Sciurus degus</name>
    <dbReference type="NCBI Taxonomy" id="10160"/>
    <lineage>
        <taxon>Eukaryota</taxon>
        <taxon>Metazoa</taxon>
        <taxon>Chordata</taxon>
        <taxon>Craniata</taxon>
        <taxon>Vertebrata</taxon>
        <taxon>Euteleostomi</taxon>
        <taxon>Mammalia</taxon>
        <taxon>Eutheria</taxon>
        <taxon>Euarchontoglires</taxon>
        <taxon>Glires</taxon>
        <taxon>Rodentia</taxon>
        <taxon>Hystricomorpha</taxon>
        <taxon>Octodontidae</taxon>
        <taxon>Octodon</taxon>
    </lineage>
</organism>
<keyword evidence="2" id="KW-0433">Leucine-rich repeat</keyword>
<dbReference type="InterPro" id="IPR032675">
    <property type="entry name" value="LRR_dom_sf"/>
</dbReference>
<gene>
    <name evidence="5" type="primary">LOC101574792</name>
</gene>
<evidence type="ECO:0000313" key="4">
    <source>
        <dbReference type="Proteomes" id="UP000515203"/>
    </source>
</evidence>
<evidence type="ECO:0000256" key="2">
    <source>
        <dbReference type="ARBA" id="ARBA00022614"/>
    </source>
</evidence>
<dbReference type="InterPro" id="IPR050694">
    <property type="entry name" value="LRRC14/PRAME"/>
</dbReference>
<protein>
    <submittedName>
        <fullName evidence="5">PRAME family member 20-like</fullName>
    </submittedName>
</protein>
<dbReference type="GO" id="GO:0045596">
    <property type="term" value="P:negative regulation of cell differentiation"/>
    <property type="evidence" value="ECO:0007669"/>
    <property type="project" value="InterPro"/>
</dbReference>
<evidence type="ECO:0000256" key="1">
    <source>
        <dbReference type="ARBA" id="ARBA00009608"/>
    </source>
</evidence>
<evidence type="ECO:0000256" key="3">
    <source>
        <dbReference type="ARBA" id="ARBA00022737"/>
    </source>
</evidence>
<dbReference type="InterPro" id="IPR026271">
    <property type="entry name" value="PRAME"/>
</dbReference>
<sequence>MNTQSPRVLLELAVESLLRDKALVTEALGYLPRELFPPVFMKAFTKRRTDVVKAMVQSWPFLSLPLGSLMSMDRPGKRMLQAVLRGLDVLLKQKVCSRKLKLQVLDMWAVHQYFWRVWPENKLEDYTIKWSRTEKTGPRVPNKRILKIIVDLWIDFEPVDQLMSFLLQWVQEKEGLVQLDCPSVHISVTDVDITGILQMLNLEHVHEVDVDLGWKIFAFAQFAPFLGQMKNLCKLTFCGIDLPASMSSEKRQKLVTEITSELLKLHFLREVFIDHVNFIEDHLDQVLRCLTSPLEALSVTDCLLSPSDWNLLSCSEQIRQLEYLNLSCTRLTSFSLEPLQHLLSNVSATLTILNLENCGITDEQVCAFLPSLSSCSQLITFCFIRNFMSMCTMKNLLCHTARLRKLTLEMYSLPQDVYVIRNDAHPSISIKIQEKELWNTGQRQGPLEPEQTEPGSVAAICHQARGPVAFWVMCKLGGEDRTPESPSSYAEIIKYTTPLPEAEVENVPAVPVE</sequence>
<accession>A0A6P6ESX5</accession>
<dbReference type="GO" id="GO:0005737">
    <property type="term" value="C:cytoplasm"/>
    <property type="evidence" value="ECO:0007669"/>
    <property type="project" value="TreeGrafter"/>
</dbReference>
<dbReference type="AlphaFoldDB" id="A0A6P6ESX5"/>
<keyword evidence="3" id="KW-0677">Repeat</keyword>
<dbReference type="Gene3D" id="3.80.10.10">
    <property type="entry name" value="Ribonuclease Inhibitor"/>
    <property type="match status" value="1"/>
</dbReference>
<dbReference type="GO" id="GO:0043066">
    <property type="term" value="P:negative regulation of apoptotic process"/>
    <property type="evidence" value="ECO:0007669"/>
    <property type="project" value="InterPro"/>
</dbReference>